<evidence type="ECO:0000313" key="9">
    <source>
        <dbReference type="EMBL" id="SDY19625.1"/>
    </source>
</evidence>
<dbReference type="CDD" id="cd06170">
    <property type="entry name" value="LuxR_C_like"/>
    <property type="match status" value="1"/>
</dbReference>
<dbReference type="PROSITE" id="PS00622">
    <property type="entry name" value="HTH_LUXR_1"/>
    <property type="match status" value="1"/>
</dbReference>
<evidence type="ECO:0000259" key="7">
    <source>
        <dbReference type="PROSITE" id="PS50043"/>
    </source>
</evidence>
<evidence type="ECO:0000256" key="2">
    <source>
        <dbReference type="ARBA" id="ARBA00022553"/>
    </source>
</evidence>
<keyword evidence="10" id="KW-1185">Reference proteome</keyword>
<feature type="domain" description="HTH luxR-type" evidence="7">
    <location>
        <begin position="143"/>
        <end position="208"/>
    </location>
</feature>
<keyword evidence="2 6" id="KW-0597">Phosphoprotein</keyword>
<dbReference type="PROSITE" id="PS50110">
    <property type="entry name" value="RESPONSE_REGULATORY"/>
    <property type="match status" value="1"/>
</dbReference>
<dbReference type="SMART" id="SM00421">
    <property type="entry name" value="HTH_LUXR"/>
    <property type="match status" value="1"/>
</dbReference>
<dbReference type="SUPFAM" id="SSF46894">
    <property type="entry name" value="C-terminal effector domain of the bipartite response regulators"/>
    <property type="match status" value="1"/>
</dbReference>
<dbReference type="RefSeq" id="WP_008591131.1">
    <property type="nucleotide sequence ID" value="NZ_FNOS01000006.1"/>
</dbReference>
<feature type="modified residue" description="4-aspartylphosphate" evidence="6">
    <location>
        <position position="56"/>
    </location>
</feature>
<dbReference type="SMART" id="SM00448">
    <property type="entry name" value="REC"/>
    <property type="match status" value="1"/>
</dbReference>
<dbReference type="InterPro" id="IPR011006">
    <property type="entry name" value="CheY-like_superfamily"/>
</dbReference>
<organism evidence="9 10">
    <name type="scientific">Salimicrobium album</name>
    <dbReference type="NCBI Taxonomy" id="50717"/>
    <lineage>
        <taxon>Bacteria</taxon>
        <taxon>Bacillati</taxon>
        <taxon>Bacillota</taxon>
        <taxon>Bacilli</taxon>
        <taxon>Bacillales</taxon>
        <taxon>Bacillaceae</taxon>
        <taxon>Salimicrobium</taxon>
    </lineage>
</organism>
<evidence type="ECO:0000256" key="4">
    <source>
        <dbReference type="ARBA" id="ARBA00023125"/>
    </source>
</evidence>
<comment type="subcellular location">
    <subcellularLocation>
        <location evidence="1">Cytoplasm</location>
    </subcellularLocation>
</comment>
<dbReference type="InterPro" id="IPR000792">
    <property type="entry name" value="Tscrpt_reg_LuxR_C"/>
</dbReference>
<dbReference type="InterPro" id="IPR039420">
    <property type="entry name" value="WalR-like"/>
</dbReference>
<dbReference type="PANTHER" id="PTHR43214">
    <property type="entry name" value="TWO-COMPONENT RESPONSE REGULATOR"/>
    <property type="match status" value="1"/>
</dbReference>
<dbReference type="PRINTS" id="PR00038">
    <property type="entry name" value="HTHLUXR"/>
</dbReference>
<dbReference type="InterPro" id="IPR016032">
    <property type="entry name" value="Sig_transdc_resp-reg_C-effctor"/>
</dbReference>
<keyword evidence="4" id="KW-0238">DNA-binding</keyword>
<evidence type="ECO:0000313" key="10">
    <source>
        <dbReference type="Proteomes" id="UP000198647"/>
    </source>
</evidence>
<protein>
    <submittedName>
        <fullName evidence="9">Regulatory protein, luxR family</fullName>
    </submittedName>
</protein>
<dbReference type="Pfam" id="PF00072">
    <property type="entry name" value="Response_reg"/>
    <property type="match status" value="1"/>
</dbReference>
<evidence type="ECO:0000256" key="5">
    <source>
        <dbReference type="ARBA" id="ARBA00023163"/>
    </source>
</evidence>
<reference evidence="9 10" key="1">
    <citation type="submission" date="2016-10" db="EMBL/GenBank/DDBJ databases">
        <authorList>
            <person name="Varghese N."/>
            <person name="Submissions S."/>
        </authorList>
    </citation>
    <scope>NUCLEOTIDE SEQUENCE [LARGE SCALE GENOMIC DNA]</scope>
    <source>
        <strain evidence="9 10">DSM 20748</strain>
    </source>
</reference>
<evidence type="ECO:0000256" key="3">
    <source>
        <dbReference type="ARBA" id="ARBA00023015"/>
    </source>
</evidence>
<keyword evidence="5" id="KW-0804">Transcription</keyword>
<dbReference type="Pfam" id="PF00196">
    <property type="entry name" value="GerE"/>
    <property type="match status" value="1"/>
</dbReference>
<dbReference type="CDD" id="cd17535">
    <property type="entry name" value="REC_NarL-like"/>
    <property type="match status" value="1"/>
</dbReference>
<dbReference type="InterPro" id="IPR058245">
    <property type="entry name" value="NreC/VraR/RcsB-like_REC"/>
</dbReference>
<evidence type="ECO:0000256" key="1">
    <source>
        <dbReference type="ARBA" id="ARBA00004496"/>
    </source>
</evidence>
<comment type="caution">
    <text evidence="9">The sequence shown here is derived from an EMBL/GenBank/DDBJ whole genome shotgun (WGS) entry which is preliminary data.</text>
</comment>
<sequence>MKPIRILVADDHAVIRDGFHTILSTDKDMEVTAVAKDGAEALEQLKQYAPDVALIDWDMPGMNGLKVMQKAIAEGIGSSFVILSSYHDDHLAIEAFKKGANGFLLKNKEAENIILTVKGCAKGKLIFPAESAAGLRRSLIIKHNNIFSSLSEAEDEVLACVAEGMKNKEIAETLYLSEGTVRNYISSLYKKLKVKTRSEAISLYKSRHY</sequence>
<gene>
    <name evidence="9" type="ORF">SAMN04488081_2304</name>
</gene>
<dbReference type="PROSITE" id="PS50043">
    <property type="entry name" value="HTH_LUXR_2"/>
    <property type="match status" value="1"/>
</dbReference>
<evidence type="ECO:0000256" key="6">
    <source>
        <dbReference type="PROSITE-ProRule" id="PRU00169"/>
    </source>
</evidence>
<evidence type="ECO:0000259" key="8">
    <source>
        <dbReference type="PROSITE" id="PS50110"/>
    </source>
</evidence>
<dbReference type="Gene3D" id="3.40.50.2300">
    <property type="match status" value="1"/>
</dbReference>
<dbReference type="InterPro" id="IPR001789">
    <property type="entry name" value="Sig_transdc_resp-reg_receiver"/>
</dbReference>
<feature type="domain" description="Response regulatory" evidence="8">
    <location>
        <begin position="5"/>
        <end position="121"/>
    </location>
</feature>
<dbReference type="Proteomes" id="UP000198647">
    <property type="component" value="Unassembled WGS sequence"/>
</dbReference>
<accession>A0A1H3HWI3</accession>
<name>A0A1H3HWI3_9BACI</name>
<dbReference type="EMBL" id="FNOS01000006">
    <property type="protein sequence ID" value="SDY19625.1"/>
    <property type="molecule type" value="Genomic_DNA"/>
</dbReference>
<keyword evidence="3" id="KW-0805">Transcription regulation</keyword>
<proteinExistence type="predicted"/>
<dbReference type="SUPFAM" id="SSF52172">
    <property type="entry name" value="CheY-like"/>
    <property type="match status" value="1"/>
</dbReference>